<feature type="compositionally biased region" description="Polar residues" evidence="7">
    <location>
        <begin position="220"/>
        <end position="230"/>
    </location>
</feature>
<dbReference type="PANTHER" id="PTHR46349">
    <property type="entry name" value="CINGULIN-LIKE PROTEIN 1-RELATED"/>
    <property type="match status" value="1"/>
</dbReference>
<dbReference type="GO" id="GO:0016459">
    <property type="term" value="C:myosin complex"/>
    <property type="evidence" value="ECO:0007669"/>
    <property type="project" value="InterPro"/>
</dbReference>
<reference evidence="10 11" key="1">
    <citation type="submission" date="2025-04" db="UniProtKB">
        <authorList>
            <consortium name="RefSeq"/>
        </authorList>
    </citation>
    <scope>IDENTIFICATION</scope>
</reference>
<feature type="coiled-coil region" evidence="6">
    <location>
        <begin position="447"/>
        <end position="762"/>
    </location>
</feature>
<keyword evidence="3 6" id="KW-0175">Coiled coil</keyword>
<organism evidence="9 10">
    <name type="scientific">Geotrypetes seraphini</name>
    <name type="common">Gaboon caecilian</name>
    <name type="synonym">Caecilia seraphini</name>
    <dbReference type="NCBI Taxonomy" id="260995"/>
    <lineage>
        <taxon>Eukaryota</taxon>
        <taxon>Metazoa</taxon>
        <taxon>Chordata</taxon>
        <taxon>Craniata</taxon>
        <taxon>Vertebrata</taxon>
        <taxon>Euteleostomi</taxon>
        <taxon>Amphibia</taxon>
        <taxon>Gymnophiona</taxon>
        <taxon>Geotrypetes</taxon>
    </lineage>
</organism>
<dbReference type="RefSeq" id="XP_033779609.1">
    <property type="nucleotide sequence ID" value="XM_033923718.1"/>
</dbReference>
<feature type="compositionally biased region" description="Basic and acidic residues" evidence="7">
    <location>
        <begin position="201"/>
        <end position="212"/>
    </location>
</feature>
<evidence type="ECO:0000313" key="11">
    <source>
        <dbReference type="RefSeq" id="XP_033779610.1"/>
    </source>
</evidence>
<comment type="similarity">
    <text evidence="4">Belongs to the cingulin family.</text>
</comment>
<feature type="region of interest" description="Disordered" evidence="7">
    <location>
        <begin position="80"/>
        <end position="361"/>
    </location>
</feature>
<evidence type="ECO:0000256" key="4">
    <source>
        <dbReference type="ARBA" id="ARBA00038467"/>
    </source>
</evidence>
<evidence type="ECO:0000256" key="1">
    <source>
        <dbReference type="ARBA" id="ARBA00004435"/>
    </source>
</evidence>
<sequence length="1305" mass="150640">MDRSTNGAMAEKQNQMDYGVQIRFIDDLKETARPQKARSRPSKPSSYGVAVRVQGIAGQPFVVLNSGEKGESSYGVQIRSDSKYGGSLAGTQAAAPLSSDPTDVLLQYKKASSSHSSDSEIPENPYAASRDSQRYTKSISQYSTSDEDSTKVRGTQGKETFRGSPLRSNDTPSSRGECSLRAKEELWRSRSQGSLLEPDLEDRHQQMNRGERSALPSGDATMSSSVTDLSSKARLDNGHPVGSMSGLRSVEKQKATLAEPKKMGSGDIDTKPLSSVDSLINKFDGSGQPRGRTARRSRICPDERKRSQSLDGRVSYSDAVDSRERPPAFQEDSRGLTGVGSLNRPSKRDCPDLPISRSRMTQEWVNRSLEEPQIESQTQKLQSEMQLKSTPDLLKDQTAGGSEHTKKLIYSILKEGTADSENSVKRKSNLLFEKLQPLMHAGSSDSARTLLSEKNDLEKRVAELQRQLDQETKQCIRLEPSRVQQNLEIKLEERVEECSRLKEAFERKQKELNDILQELVELRMDKERGETKMRALEAEFLDLQEELALLRKSSGNSAERDALLKELQEIQEELEEALAQKRKQEEMLRQRERELTALKGALKEEVANHDKEMDRVRQNYQKDMEQLRKSLENVSQDQEGLESERQKINSVVRKLQREVEESGEEIGHWKELFQKNKEELRAAKQELMQMKLEKEECEDELRELRERFSVMQLEVAHSKTGAVDRAEVEALRTELVRVQEELKQLRLDWQRQEELLQQRERELGTLKGALKEEASSRDREKEQLQQSFRKDLQQLKKSYEETSRVKGVIESEREAAEQMKKVIECTLKETQEENDDLRRKVLNLEGQLKELTAFSDDLQGTEARMKEKITRLEMERKRMELSLGEATDQEQELAIVKRSLEGRLEEAQRSLNRLSEEYQELKDSYQEELRQKEQLKKMKSELEEQKRLLDKTIEKLTRELDHISDESRGSLSQLQYQLEEYKEKSRREIGDSQKQVKERAAEAERMQQSVTRLQEEVQRLKQGVQDSQAEKESAVLDKELLGQRLQVMEQDMESKKRSQDDRSRQFKGLEDKIKRLETELDEEKNTGELLTDRINRSRDQMEQLRAELMQERASRQDLECDKIALERQNRELKNRLASTEGLPKHSANLSQLEARLQETQDKLQAEERDRSTLLSAQRKLERKVKELTIQLDDERLQVTDQKDQLNLRVKALKRQVDEAEEEIERLEGLRKKTLRELEEQQEVNEQLQSRIKALEKDTWRKNTRVMKDSSLKDEDLSSDGEFDSSYDPHSITSLLTDSKLQTSSC</sequence>
<accession>A0A6P8P7E0</accession>
<dbReference type="InterPro" id="IPR002928">
    <property type="entry name" value="Myosin_tail"/>
</dbReference>
<dbReference type="GO" id="GO:0000226">
    <property type="term" value="P:microtubule cytoskeleton organization"/>
    <property type="evidence" value="ECO:0007669"/>
    <property type="project" value="TreeGrafter"/>
</dbReference>
<feature type="compositionally biased region" description="Basic and acidic residues" evidence="7">
    <location>
        <begin position="1262"/>
        <end position="1275"/>
    </location>
</feature>
<feature type="compositionally biased region" description="Basic and acidic residues" evidence="7">
    <location>
        <begin position="1052"/>
        <end position="1069"/>
    </location>
</feature>
<evidence type="ECO:0000256" key="7">
    <source>
        <dbReference type="SAM" id="MobiDB-lite"/>
    </source>
</evidence>
<dbReference type="Pfam" id="PF01576">
    <property type="entry name" value="Myosin_tail_1"/>
    <property type="match status" value="1"/>
</dbReference>
<keyword evidence="2" id="KW-0965">Cell junction</keyword>
<feature type="coiled-coil region" evidence="6">
    <location>
        <begin position="809"/>
        <end position="966"/>
    </location>
</feature>
<keyword evidence="9" id="KW-1185">Reference proteome</keyword>
<gene>
    <name evidence="10 11" type="primary">CGN</name>
</gene>
<dbReference type="PANTHER" id="PTHR46349:SF4">
    <property type="entry name" value="CINGULIN"/>
    <property type="match status" value="1"/>
</dbReference>
<protein>
    <recommendedName>
        <fullName evidence="5">Cingulin</fullName>
    </recommendedName>
</protein>
<evidence type="ECO:0000313" key="10">
    <source>
        <dbReference type="RefSeq" id="XP_033779609.1"/>
    </source>
</evidence>
<feature type="region of interest" description="Disordered" evidence="7">
    <location>
        <begin position="1262"/>
        <end position="1305"/>
    </location>
</feature>
<dbReference type="GeneID" id="117349941"/>
<dbReference type="GO" id="GO:0008017">
    <property type="term" value="F:microtubule binding"/>
    <property type="evidence" value="ECO:0007669"/>
    <property type="project" value="TreeGrafter"/>
</dbReference>
<evidence type="ECO:0000256" key="3">
    <source>
        <dbReference type="ARBA" id="ARBA00023054"/>
    </source>
</evidence>
<feature type="region of interest" description="Disordered" evidence="7">
    <location>
        <begin position="1049"/>
        <end position="1069"/>
    </location>
</feature>
<dbReference type="CTD" id="57530"/>
<proteinExistence type="inferred from homology"/>
<dbReference type="SUPFAM" id="SSF90257">
    <property type="entry name" value="Myosin rod fragments"/>
    <property type="match status" value="1"/>
</dbReference>
<feature type="region of interest" description="Disordered" evidence="7">
    <location>
        <begin position="982"/>
        <end position="1001"/>
    </location>
</feature>
<dbReference type="KEGG" id="gsh:117349941"/>
<evidence type="ECO:0000256" key="6">
    <source>
        <dbReference type="SAM" id="Coils"/>
    </source>
</evidence>
<feature type="compositionally biased region" description="Polar residues" evidence="7">
    <location>
        <begin position="135"/>
        <end position="144"/>
    </location>
</feature>
<feature type="domain" description="Myosin tail" evidence="8">
    <location>
        <begin position="1050"/>
        <end position="1254"/>
    </location>
</feature>
<dbReference type="OrthoDB" id="6108017at2759"/>
<feature type="compositionally biased region" description="Basic and acidic residues" evidence="7">
    <location>
        <begin position="299"/>
        <end position="308"/>
    </location>
</feature>
<dbReference type="RefSeq" id="XP_033779610.1">
    <property type="nucleotide sequence ID" value="XM_033923719.1"/>
</dbReference>
<feature type="compositionally biased region" description="Basic and acidic residues" evidence="7">
    <location>
        <begin position="320"/>
        <end position="334"/>
    </location>
</feature>
<dbReference type="Proteomes" id="UP000515159">
    <property type="component" value="Chromosome 16"/>
</dbReference>
<evidence type="ECO:0000259" key="8">
    <source>
        <dbReference type="Pfam" id="PF01576"/>
    </source>
</evidence>
<dbReference type="GO" id="GO:0005923">
    <property type="term" value="C:bicellular tight junction"/>
    <property type="evidence" value="ECO:0007669"/>
    <property type="project" value="TreeGrafter"/>
</dbReference>
<comment type="subcellular location">
    <subcellularLocation>
        <location evidence="1">Cell junction</location>
        <location evidence="1">Tight junction</location>
    </subcellularLocation>
</comment>
<feature type="compositionally biased region" description="Polar residues" evidence="7">
    <location>
        <begin position="1290"/>
        <end position="1305"/>
    </location>
</feature>
<evidence type="ECO:0000313" key="9">
    <source>
        <dbReference type="Proteomes" id="UP000515159"/>
    </source>
</evidence>
<evidence type="ECO:0000256" key="5">
    <source>
        <dbReference type="ARBA" id="ARBA00044075"/>
    </source>
</evidence>
<evidence type="ECO:0000256" key="2">
    <source>
        <dbReference type="ARBA" id="ARBA00022427"/>
    </source>
</evidence>
<feature type="compositionally biased region" description="Basic and acidic residues" evidence="7">
    <location>
        <begin position="249"/>
        <end position="270"/>
    </location>
</feature>
<feature type="compositionally biased region" description="Polar residues" evidence="7">
    <location>
        <begin position="166"/>
        <end position="176"/>
    </location>
</feature>
<name>A0A6P8P7E0_GEOSA</name>
<feature type="compositionally biased region" description="Basic and acidic residues" evidence="7">
    <location>
        <begin position="178"/>
        <end position="188"/>
    </location>
</feature>
<keyword evidence="2" id="KW-0796">Tight junction</keyword>